<proteinExistence type="predicted"/>
<reference evidence="3" key="1">
    <citation type="submission" date="2023-07" db="EMBL/GenBank/DDBJ databases">
        <title>Draft genome sequence of the endophytic actinobacterium Streptomyces justiciae WPN32, a potential antibiotic producer.</title>
        <authorList>
            <person name="Yasawong M."/>
            <person name="Pana W."/>
            <person name="Ganta P."/>
            <person name="Santapan N."/>
            <person name="Songngamsuk T."/>
            <person name="Phatcharaharikarn M."/>
            <person name="Kerdtoob S."/>
            <person name="Nantapong N."/>
        </authorList>
    </citation>
    <scope>NUCLEOTIDE SEQUENCE [LARGE SCALE GENOMIC DNA]</scope>
    <source>
        <strain evidence="3">WPN32</strain>
    </source>
</reference>
<feature type="signal peptide" evidence="1">
    <location>
        <begin position="1"/>
        <end position="28"/>
    </location>
</feature>
<comment type="caution">
    <text evidence="2">The sequence shown here is derived from an EMBL/GenBank/DDBJ whole genome shotgun (WGS) entry which is preliminary data.</text>
</comment>
<evidence type="ECO:0000256" key="1">
    <source>
        <dbReference type="SAM" id="SignalP"/>
    </source>
</evidence>
<keyword evidence="3" id="KW-1185">Reference proteome</keyword>
<evidence type="ECO:0000313" key="2">
    <source>
        <dbReference type="EMBL" id="MDT7842741.1"/>
    </source>
</evidence>
<dbReference type="Proteomes" id="UP001257948">
    <property type="component" value="Unassembled WGS sequence"/>
</dbReference>
<dbReference type="RefSeq" id="WP_314202330.1">
    <property type="nucleotide sequence ID" value="NZ_JAVTLL010000011.1"/>
</dbReference>
<feature type="chain" id="PRO_5045175003" description="Secreted protein" evidence="1">
    <location>
        <begin position="29"/>
        <end position="139"/>
    </location>
</feature>
<gene>
    <name evidence="2" type="ORF">RQC66_18605</name>
</gene>
<keyword evidence="1" id="KW-0732">Signal</keyword>
<organism evidence="2 3">
    <name type="scientific">Streptomyces justiciae</name>
    <dbReference type="NCBI Taxonomy" id="2780140"/>
    <lineage>
        <taxon>Bacteria</taxon>
        <taxon>Bacillati</taxon>
        <taxon>Actinomycetota</taxon>
        <taxon>Actinomycetes</taxon>
        <taxon>Kitasatosporales</taxon>
        <taxon>Streptomycetaceae</taxon>
        <taxon>Streptomyces</taxon>
    </lineage>
</organism>
<evidence type="ECO:0008006" key="4">
    <source>
        <dbReference type="Google" id="ProtNLM"/>
    </source>
</evidence>
<sequence length="139" mass="14990">MKKQLGRALAVGAAALGALAFSVSPAAAGDVGESISGAKGSASFYYSSKTVANDIYLTLTDTAPDGHHVRIRVQSLTPDRVVTSYAWRKITEGYGTSRTWVTSLQDTRGIWALRIQVCVYEGETQLGCDESDWDGNTYY</sequence>
<name>A0ABU3LVB8_9ACTN</name>
<evidence type="ECO:0000313" key="3">
    <source>
        <dbReference type="Proteomes" id="UP001257948"/>
    </source>
</evidence>
<dbReference type="EMBL" id="JAVTLL010000011">
    <property type="protein sequence ID" value="MDT7842741.1"/>
    <property type="molecule type" value="Genomic_DNA"/>
</dbReference>
<accession>A0ABU3LVB8</accession>
<protein>
    <recommendedName>
        <fullName evidence="4">Secreted protein</fullName>
    </recommendedName>
</protein>